<dbReference type="SUPFAM" id="SSF55347">
    <property type="entry name" value="Glyceraldehyde-3-phosphate dehydrogenase-like, C-terminal domain"/>
    <property type="match status" value="1"/>
</dbReference>
<evidence type="ECO:0000256" key="1">
    <source>
        <dbReference type="SAM" id="SignalP"/>
    </source>
</evidence>
<dbReference type="Gene3D" id="3.40.50.720">
    <property type="entry name" value="NAD(P)-binding Rossmann-like Domain"/>
    <property type="match status" value="1"/>
</dbReference>
<dbReference type="PANTHER" id="PTHR43818">
    <property type="entry name" value="BCDNA.GH03377"/>
    <property type="match status" value="1"/>
</dbReference>
<dbReference type="InterPro" id="IPR043906">
    <property type="entry name" value="Gfo/Idh/MocA_OxRdtase_bact_C"/>
</dbReference>
<dbReference type="Pfam" id="PF01408">
    <property type="entry name" value="GFO_IDH_MocA"/>
    <property type="match status" value="1"/>
</dbReference>
<accession>A0A2S8GJN5</accession>
<proteinExistence type="predicted"/>
<dbReference type="Pfam" id="PF19051">
    <property type="entry name" value="GFO_IDH_MocA_C2"/>
    <property type="match status" value="1"/>
</dbReference>
<dbReference type="GO" id="GO:0000166">
    <property type="term" value="F:nucleotide binding"/>
    <property type="evidence" value="ECO:0007669"/>
    <property type="project" value="InterPro"/>
</dbReference>
<dbReference type="OrthoDB" id="255433at2"/>
<evidence type="ECO:0000313" key="4">
    <source>
        <dbReference type="EMBL" id="PQO44224.1"/>
    </source>
</evidence>
<comment type="caution">
    <text evidence="4">The sequence shown here is derived from an EMBL/GenBank/DDBJ whole genome shotgun (WGS) entry which is preliminary data.</text>
</comment>
<feature type="domain" description="Gfo/Idh/MocA-like oxidoreductase bacterial type C-terminal" evidence="3">
    <location>
        <begin position="201"/>
        <end position="291"/>
    </location>
</feature>
<dbReference type="SUPFAM" id="SSF51735">
    <property type="entry name" value="NAD(P)-binding Rossmann-fold domains"/>
    <property type="match status" value="1"/>
</dbReference>
<organism evidence="4 5">
    <name type="scientific">Blastopirellula marina</name>
    <dbReference type="NCBI Taxonomy" id="124"/>
    <lineage>
        <taxon>Bacteria</taxon>
        <taxon>Pseudomonadati</taxon>
        <taxon>Planctomycetota</taxon>
        <taxon>Planctomycetia</taxon>
        <taxon>Pirellulales</taxon>
        <taxon>Pirellulaceae</taxon>
        <taxon>Blastopirellula</taxon>
    </lineage>
</organism>
<reference evidence="4 5" key="1">
    <citation type="submission" date="2018-02" db="EMBL/GenBank/DDBJ databases">
        <title>Comparative genomes isolates from brazilian mangrove.</title>
        <authorList>
            <person name="Araujo J.E."/>
            <person name="Taketani R.G."/>
            <person name="Silva M.C.P."/>
            <person name="Loureco M.V."/>
            <person name="Andreote F.D."/>
        </authorList>
    </citation>
    <scope>NUCLEOTIDE SEQUENCE [LARGE SCALE GENOMIC DNA]</scope>
    <source>
        <strain evidence="4 5">Nap-Phe MGV</strain>
    </source>
</reference>
<dbReference type="InterPro" id="IPR006311">
    <property type="entry name" value="TAT_signal"/>
</dbReference>
<dbReference type="Gene3D" id="3.30.360.10">
    <property type="entry name" value="Dihydrodipicolinate Reductase, domain 2"/>
    <property type="match status" value="1"/>
</dbReference>
<dbReference type="PROSITE" id="PS51318">
    <property type="entry name" value="TAT"/>
    <property type="match status" value="1"/>
</dbReference>
<dbReference type="InterPro" id="IPR000683">
    <property type="entry name" value="Gfo/Idh/MocA-like_OxRdtase_N"/>
</dbReference>
<gene>
    <name evidence="4" type="ORF">C5Y93_19865</name>
</gene>
<sequence>MTKRAQTRRAFLQSTASLTAAAATLGPSLYVSAAEPVSKEKLNIGIIGAGGRGGANLNGVKGENIYALCDTNPEVLEKAGATFAAAKVYSDWRELLQDSQIDAVVISTADHHHALASLAAMKAGKHVYCEKPLAHTVQEARQMQDVYLASKGKIATQMGTQIHATNNYRRVVELVQAGAVGPVTEAHVWCSRTINPVDPVVLTEQAIPTGFNWDVWLGPAEMRPYNAQYWRGGNLNWNRRWEFGNGVLGDMGSHLIDLPYWALGLHRPTSVVSEGPAADEFACPSWQMATWEHPARTGNENWSEPTKVVWYHGPEGMRRRSECLQPLVGDATKIDDWGIGVAFVGPKGVLVADYGRWVLGPKANFPDFTPPPQTIPPSLGHYEEWIQAAKTGVETLCNFAYSGALIEHNLLGNVAHRAGKKLNWDADKLAVTNAPEVAALLTKEYRDGWAI</sequence>
<evidence type="ECO:0000313" key="5">
    <source>
        <dbReference type="Proteomes" id="UP000237819"/>
    </source>
</evidence>
<protein>
    <submittedName>
        <fullName evidence="4">Gfo/Idh/MocA family oxidoreductase</fullName>
    </submittedName>
</protein>
<feature type="domain" description="Gfo/Idh/MocA-like oxidoreductase N-terminal" evidence="2">
    <location>
        <begin position="42"/>
        <end position="146"/>
    </location>
</feature>
<keyword evidence="1" id="KW-0732">Signal</keyword>
<dbReference type="AlphaFoldDB" id="A0A2S8GJN5"/>
<dbReference type="InterPro" id="IPR050463">
    <property type="entry name" value="Gfo/Idh/MocA_oxidrdct_glycsds"/>
</dbReference>
<dbReference type="EMBL" id="PUHZ01000020">
    <property type="protein sequence ID" value="PQO44224.1"/>
    <property type="molecule type" value="Genomic_DNA"/>
</dbReference>
<evidence type="ECO:0000259" key="3">
    <source>
        <dbReference type="Pfam" id="PF19051"/>
    </source>
</evidence>
<feature type="chain" id="PRO_5015516122" evidence="1">
    <location>
        <begin position="34"/>
        <end position="451"/>
    </location>
</feature>
<dbReference type="PANTHER" id="PTHR43818:SF10">
    <property type="entry name" value="NADH-DEPENDENT DEHYDROGENASE-RELATED"/>
    <property type="match status" value="1"/>
</dbReference>
<evidence type="ECO:0000259" key="2">
    <source>
        <dbReference type="Pfam" id="PF01408"/>
    </source>
</evidence>
<dbReference type="Proteomes" id="UP000237819">
    <property type="component" value="Unassembled WGS sequence"/>
</dbReference>
<name>A0A2S8GJN5_9BACT</name>
<feature type="signal peptide" evidence="1">
    <location>
        <begin position="1"/>
        <end position="33"/>
    </location>
</feature>
<dbReference type="InterPro" id="IPR036291">
    <property type="entry name" value="NAD(P)-bd_dom_sf"/>
</dbReference>